<evidence type="ECO:0000256" key="10">
    <source>
        <dbReference type="SAM" id="MobiDB-lite"/>
    </source>
</evidence>
<evidence type="ECO:0000256" key="6">
    <source>
        <dbReference type="ARBA" id="ARBA00022989"/>
    </source>
</evidence>
<keyword evidence="5 11" id="KW-0812">Transmembrane</keyword>
<feature type="transmembrane region" description="Helical" evidence="11">
    <location>
        <begin position="244"/>
        <end position="264"/>
    </location>
</feature>
<dbReference type="EnsemblMetazoa" id="HelroT190815">
    <property type="protein sequence ID" value="HelroP190815"/>
    <property type="gene ID" value="HelroG190815"/>
</dbReference>
<feature type="region of interest" description="Disordered" evidence="10">
    <location>
        <begin position="1056"/>
        <end position="1086"/>
    </location>
</feature>
<dbReference type="InterPro" id="IPR031334">
    <property type="entry name" value="Piezo_cap_dom"/>
</dbReference>
<evidence type="ECO:0000256" key="3">
    <source>
        <dbReference type="ARBA" id="ARBA00022448"/>
    </source>
</evidence>
<feature type="region of interest" description="Disordered" evidence="10">
    <location>
        <begin position="719"/>
        <end position="746"/>
    </location>
</feature>
<feature type="region of interest" description="Disordered" evidence="10">
    <location>
        <begin position="969"/>
        <end position="1026"/>
    </location>
</feature>
<feature type="region of interest" description="Disordered" evidence="10">
    <location>
        <begin position="796"/>
        <end position="818"/>
    </location>
</feature>
<dbReference type="InterPro" id="IPR056770">
    <property type="entry name" value="Piezo_THU9_anchor"/>
</dbReference>
<feature type="transmembrane region" description="Helical" evidence="11">
    <location>
        <begin position="921"/>
        <end position="944"/>
    </location>
</feature>
<dbReference type="Pfam" id="PF24874">
    <property type="entry name" value="Piezo_THU9_anchor"/>
    <property type="match status" value="1"/>
</dbReference>
<evidence type="ECO:0000259" key="15">
    <source>
        <dbReference type="Pfam" id="PF24874"/>
    </source>
</evidence>
<evidence type="ECO:0000313" key="18">
    <source>
        <dbReference type="Proteomes" id="UP000015101"/>
    </source>
</evidence>
<comment type="similarity">
    <text evidence="2">Belongs to the PIEZO (TC 1.A.75) family.</text>
</comment>
<keyword evidence="4" id="KW-1003">Cell membrane</keyword>
<dbReference type="Pfam" id="PF23188">
    <property type="entry name" value="THU_Piezo1"/>
    <property type="match status" value="1"/>
</dbReference>
<dbReference type="Proteomes" id="UP000015101">
    <property type="component" value="Unassembled WGS sequence"/>
</dbReference>
<feature type="domain" description="Piezo TM25-28" evidence="13">
    <location>
        <begin position="394"/>
        <end position="483"/>
    </location>
</feature>
<dbReference type="RefSeq" id="XP_009013716.1">
    <property type="nucleotide sequence ID" value="XM_009015468.1"/>
</dbReference>
<keyword evidence="7" id="KW-0406">Ion transport</keyword>
<dbReference type="GO" id="GO:0050982">
    <property type="term" value="P:detection of mechanical stimulus"/>
    <property type="evidence" value="ECO:0000318"/>
    <property type="project" value="GO_Central"/>
</dbReference>
<organism evidence="17 18">
    <name type="scientific">Helobdella robusta</name>
    <name type="common">Californian leech</name>
    <dbReference type="NCBI Taxonomy" id="6412"/>
    <lineage>
        <taxon>Eukaryota</taxon>
        <taxon>Metazoa</taxon>
        <taxon>Spiralia</taxon>
        <taxon>Lophotrochozoa</taxon>
        <taxon>Annelida</taxon>
        <taxon>Clitellata</taxon>
        <taxon>Hirudinea</taxon>
        <taxon>Rhynchobdellida</taxon>
        <taxon>Glossiphoniidae</taxon>
        <taxon>Helobdella</taxon>
    </lineage>
</organism>
<gene>
    <name evidence="17" type="primary">20211710</name>
    <name evidence="16" type="ORF">HELRODRAFT_190815</name>
</gene>
<evidence type="ECO:0000256" key="8">
    <source>
        <dbReference type="ARBA" id="ARBA00023136"/>
    </source>
</evidence>
<feature type="transmembrane region" description="Helical" evidence="11">
    <location>
        <begin position="66"/>
        <end position="86"/>
    </location>
</feature>
<accession>T1FSB3</accession>
<dbReference type="GO" id="GO:0005261">
    <property type="term" value="F:monoatomic cation channel activity"/>
    <property type="evidence" value="ECO:0000318"/>
    <property type="project" value="GO_Central"/>
</dbReference>
<evidence type="ECO:0000256" key="11">
    <source>
        <dbReference type="SAM" id="Phobius"/>
    </source>
</evidence>
<dbReference type="GO" id="GO:0042391">
    <property type="term" value="P:regulation of membrane potential"/>
    <property type="evidence" value="ECO:0000318"/>
    <property type="project" value="GO_Central"/>
</dbReference>
<keyword evidence="3" id="KW-0813">Transport</keyword>
<sequence>MNMRRIYLYIKRTYHELANLLWRILEVHMSKIIVIFIIVVCTYDVCALNVLLLLVALILYPLNFHHTLSILTMFYSSFIIITRMVYQLSIFEEKTFTTECLFKQAEYDVIAYNGTVSAVAYFGYRKTNNIFFEVKLYVCLVILLALEMVISTRQKQHYNHPRHLRPYKGVIFYGVNRGNADVTVTSWLKFFANYGFYKFGKEICFIFVVIVMTTRLDAFSLVHGLLLGCLIFLRRWACRRVWPVYIFLLIIAVFVQYLSCLGLPKSLCIDYPWNLNGYSKVFTRNLKVFLFLPDYVLPPYALKIIGCSYLDYVKVGVFYYSFWLTLLILFIAGTFRVNLLCLGYLLGCFFFLWHGQSLLLKPLKHIKKMANHVVLYFLCYHGQVCFAGSRPQFDREKLGFAWDAMGFAMVLLLLRIHKSWFFQHVVNELHVDSVLASRGSELIVEMTQRRIETQRKYEMSILDKIRLKVERIRENLLKKQEATNQPIVQYADHYQVIRSGDYYMFEHLDLDSNSSEVKDEDILSTEAQKKMAKTPTVAELFNIVSIANMETAIKFWSDWMRENRPKNDGEKKEGKKRDVEEEGREGDGHGVEEEDLQEGTSDGTVIVRPHHKPVVPENENLLAIIKDVTGAKNLVPSDVDPPVKQKRSVAQTIRISFYFGYIVTWAGAEQLIVFLNSLAQDYISISDILFEEKQKIKKATILYRSNLLSEDSFHEEPADWASHHHHRQYTDHQHPHSPDAASPIDDDKAVLTTTTPSTTADQPPQQLSFKYKLKTFDPFTEIKKIAHLLQSSSAQDLASSQQDQPQTPTSQPPSLPPHHHHHLALPLVIFNSCYTVFLSNSELLCYFAMVLNAIVYGSILSVVYPVTAILWAMMTCPRPSKRFWLFAIGYTEICIIVKYVYKFVSPYTDQPDVVNKDTLFQWPYMLGLANMTHFDIFLLFCLFFHRSVLMMQPKQKLEDPEDEMAVLAAPKPSRPAPSPSSAEQEASSPSSLPPLTGQPSTLRKRNVKKFKNKNEKGKIDDGVDGRDAEVVDGDAREKKSDDIKLKSMRTITFDGDDDAGAAALAGHDDDDNEAGDDDDDEESGMEDELVRLCCENPLIRPLYNYCNNLRDQSFRAATDVYVFMFLTDLITFLIAVFGFSSFGPNDASANNDGKVTTVLKSNKVFLKFIFQIFLVVLIHAWIFIGLPEVTQRRFVNNVAAQIWYFVKCVYFVLSAYQIRSGYPTCVLGNFLTKKYNYFNLFSFQAFLAIPYLLELRALMDWMFTDTTLSLSSWLQMEDIYANVFCVKCNRSAEKRYKTPRGNKRAALVKYGLGGIILVALVIIIWFPLLLFSMSNAIFLTSQPSEVYVDIKIAGYEELFKMTSQAVDPFTSADYDYFYMKNSFFMTQYQTSDICNVTIKGESGSVWSITPPALNDLVKQLERKDKVNFIFSMQVRRDPKIGGEITYGQFKRALDRNNTEDAMIRDGLINLIRRTSNESVTLMNVFPRLILVPAKGVISSVERSFVKLGPNDTDTEQTGSLKLTLHSPSNFTYWWSIQQYFNTSDDEFFMEDPTARANKNRATPRPIISTTIRPLMRTIPRTRQKNVSAAPTHPHPATDYGGMPSVVDTSYSVSKDKLQLTMFNERVAPSGVLSIINNYGHAARFNTTKLRYNPHLTLPCTRHRVIGLYVSLVLVIGRFLRMYIQGLSFKIMFVELPDPQVLLTLCQDIYMVRESKEFRLEEELFSQLIFLYRSPETLIKLAYSLAQ</sequence>
<dbReference type="GeneID" id="20211710"/>
<evidence type="ECO:0000259" key="12">
    <source>
        <dbReference type="Pfam" id="PF12166"/>
    </source>
</evidence>
<evidence type="ECO:0000256" key="7">
    <source>
        <dbReference type="ARBA" id="ARBA00023065"/>
    </source>
</evidence>
<feature type="transmembrane region" description="Helical" evidence="11">
    <location>
        <begin position="130"/>
        <end position="150"/>
    </location>
</feature>
<keyword evidence="9" id="KW-0407">Ion channel</keyword>
<dbReference type="PANTHER" id="PTHR13167:SF25">
    <property type="entry name" value="PIEZO-TYPE MECHANOSENSITIVE ION CHANNEL COMPONENT"/>
    <property type="match status" value="1"/>
</dbReference>
<evidence type="ECO:0000313" key="16">
    <source>
        <dbReference type="EMBL" id="ESO07927.1"/>
    </source>
</evidence>
<protein>
    <recommendedName>
        <fullName evidence="19">Piezo non-specific cation channel R-Ras-binding domain-containing protein</fullName>
    </recommendedName>
</protein>
<evidence type="ECO:0000313" key="17">
    <source>
        <dbReference type="EnsemblMetazoa" id="HelroP190815"/>
    </source>
</evidence>
<dbReference type="InterPro" id="IPR027272">
    <property type="entry name" value="Piezo"/>
</dbReference>
<evidence type="ECO:0000256" key="5">
    <source>
        <dbReference type="ARBA" id="ARBA00022692"/>
    </source>
</evidence>
<dbReference type="eggNOG" id="KOG1893">
    <property type="taxonomic scope" value="Eukaryota"/>
</dbReference>
<dbReference type="Pfam" id="PF15917">
    <property type="entry name" value="Piezo_TM25-28"/>
    <property type="match status" value="2"/>
</dbReference>
<evidence type="ECO:0000256" key="1">
    <source>
        <dbReference type="ARBA" id="ARBA00004651"/>
    </source>
</evidence>
<name>T1FSB3_HELRO</name>
<dbReference type="EMBL" id="KB096134">
    <property type="protein sequence ID" value="ESO07927.1"/>
    <property type="molecule type" value="Genomic_DNA"/>
</dbReference>
<feature type="region of interest" description="Disordered" evidence="10">
    <location>
        <begin position="562"/>
        <end position="610"/>
    </location>
</feature>
<evidence type="ECO:0000259" key="13">
    <source>
        <dbReference type="Pfam" id="PF15917"/>
    </source>
</evidence>
<feature type="domain" description="Piezo non-specific cation channel cap" evidence="12">
    <location>
        <begin position="1664"/>
        <end position="1740"/>
    </location>
</feature>
<dbReference type="InParanoid" id="T1FSB3"/>
<dbReference type="InterPro" id="IPR056768">
    <property type="entry name" value="THU_Piezo"/>
</dbReference>
<dbReference type="STRING" id="6412.T1FSB3"/>
<feature type="domain" description="Piezo THU9 and anchor" evidence="15">
    <location>
        <begin position="1162"/>
        <end position="1332"/>
    </location>
</feature>
<keyword evidence="18" id="KW-1185">Reference proteome</keyword>
<dbReference type="EMBL" id="AMQM01003332">
    <property type="status" value="NOT_ANNOTATED_CDS"/>
    <property type="molecule type" value="Genomic_DNA"/>
</dbReference>
<dbReference type="Pfam" id="PF12166">
    <property type="entry name" value="Piezo_cap"/>
    <property type="match status" value="2"/>
</dbReference>
<feature type="compositionally biased region" description="Low complexity" evidence="10">
    <location>
        <begin position="979"/>
        <end position="1001"/>
    </location>
</feature>
<feature type="transmembrane region" description="Helical" evidence="11">
    <location>
        <begin position="1310"/>
        <end position="1333"/>
    </location>
</feature>
<feature type="transmembrane region" description="Helical" evidence="11">
    <location>
        <begin position="32"/>
        <end position="60"/>
    </location>
</feature>
<feature type="transmembrane region" description="Helical" evidence="11">
    <location>
        <begin position="1236"/>
        <end position="1253"/>
    </location>
</feature>
<dbReference type="OMA" id="KSCWLIQ"/>
<dbReference type="HOGENOM" id="CLU_000512_0_0_1"/>
<reference evidence="17" key="3">
    <citation type="submission" date="2015-06" db="UniProtKB">
        <authorList>
            <consortium name="EnsemblMetazoa"/>
        </authorList>
    </citation>
    <scope>IDENTIFICATION</scope>
</reference>
<feature type="transmembrane region" description="Helical" evidence="11">
    <location>
        <begin position="846"/>
        <end position="871"/>
    </location>
</feature>
<dbReference type="PANTHER" id="PTHR13167">
    <property type="entry name" value="PIEZO-TYPE MECHANOSENSITIVE ION CHANNEL COMPONENT"/>
    <property type="match status" value="1"/>
</dbReference>
<reference evidence="16 18" key="2">
    <citation type="journal article" date="2013" name="Nature">
        <title>Insights into bilaterian evolution from three spiralian genomes.</title>
        <authorList>
            <person name="Simakov O."/>
            <person name="Marletaz F."/>
            <person name="Cho S.J."/>
            <person name="Edsinger-Gonzales E."/>
            <person name="Havlak P."/>
            <person name="Hellsten U."/>
            <person name="Kuo D.H."/>
            <person name="Larsson T."/>
            <person name="Lv J."/>
            <person name="Arendt D."/>
            <person name="Savage R."/>
            <person name="Osoegawa K."/>
            <person name="de Jong P."/>
            <person name="Grimwood J."/>
            <person name="Chapman J.A."/>
            <person name="Shapiro H."/>
            <person name="Aerts A."/>
            <person name="Otillar R.P."/>
            <person name="Terry A.Y."/>
            <person name="Boore J.L."/>
            <person name="Grigoriev I.V."/>
            <person name="Lindberg D.R."/>
            <person name="Seaver E.C."/>
            <person name="Weisblat D.A."/>
            <person name="Putnam N.H."/>
            <person name="Rokhsar D.S."/>
        </authorList>
    </citation>
    <scope>NUCLEOTIDE SEQUENCE</scope>
</reference>
<feature type="transmembrane region" description="Helical" evidence="11">
    <location>
        <begin position="883"/>
        <end position="901"/>
    </location>
</feature>
<feature type="compositionally biased region" description="Basic and acidic residues" evidence="10">
    <location>
        <begin position="728"/>
        <end position="737"/>
    </location>
</feature>
<keyword evidence="8 11" id="KW-0472">Membrane</keyword>
<evidence type="ECO:0000256" key="9">
    <source>
        <dbReference type="ARBA" id="ARBA00023303"/>
    </source>
</evidence>
<evidence type="ECO:0000256" key="2">
    <source>
        <dbReference type="ARBA" id="ARBA00007821"/>
    </source>
</evidence>
<feature type="transmembrane region" description="Helical" evidence="11">
    <location>
        <begin position="320"/>
        <end position="353"/>
    </location>
</feature>
<proteinExistence type="inferred from homology"/>
<reference evidence="18" key="1">
    <citation type="submission" date="2012-12" db="EMBL/GenBank/DDBJ databases">
        <authorList>
            <person name="Hellsten U."/>
            <person name="Grimwood J."/>
            <person name="Chapman J.A."/>
            <person name="Shapiro H."/>
            <person name="Aerts A."/>
            <person name="Otillar R.P."/>
            <person name="Terry A.Y."/>
            <person name="Boore J.L."/>
            <person name="Simakov O."/>
            <person name="Marletaz F."/>
            <person name="Cho S.-J."/>
            <person name="Edsinger-Gonzales E."/>
            <person name="Havlak P."/>
            <person name="Kuo D.-H."/>
            <person name="Larsson T."/>
            <person name="Lv J."/>
            <person name="Arendt D."/>
            <person name="Savage R."/>
            <person name="Osoegawa K."/>
            <person name="de Jong P."/>
            <person name="Lindberg D.R."/>
            <person name="Seaver E.C."/>
            <person name="Weisblat D.A."/>
            <person name="Putnam N.H."/>
            <person name="Grigoriev I.V."/>
            <person name="Rokhsar D.S."/>
        </authorList>
    </citation>
    <scope>NUCLEOTIDE SEQUENCE</scope>
</reference>
<dbReference type="InterPro" id="IPR031805">
    <property type="entry name" value="Piezo_TM25-28"/>
</dbReference>
<feature type="domain" description="Piezo TM25-28" evidence="13">
    <location>
        <begin position="305"/>
        <end position="376"/>
    </location>
</feature>
<evidence type="ECO:0000259" key="14">
    <source>
        <dbReference type="Pfam" id="PF23188"/>
    </source>
</evidence>
<comment type="subcellular location">
    <subcellularLocation>
        <location evidence="1">Cell membrane</location>
        <topology evidence="1">Multi-pass membrane protein</topology>
    </subcellularLocation>
</comment>
<dbReference type="GO" id="GO:0005886">
    <property type="term" value="C:plasma membrane"/>
    <property type="evidence" value="ECO:0000318"/>
    <property type="project" value="GO_Central"/>
</dbReference>
<dbReference type="GO" id="GO:0071260">
    <property type="term" value="P:cellular response to mechanical stimulus"/>
    <property type="evidence" value="ECO:0000318"/>
    <property type="project" value="GO_Central"/>
</dbReference>
<feature type="transmembrane region" description="Helical" evidence="11">
    <location>
        <begin position="1198"/>
        <end position="1216"/>
    </location>
</feature>
<dbReference type="KEGG" id="hro:HELRODRAFT_190815"/>
<feature type="compositionally biased region" description="Acidic residues" evidence="10">
    <location>
        <begin position="1068"/>
        <end position="1086"/>
    </location>
</feature>
<dbReference type="OrthoDB" id="303066at2759"/>
<keyword evidence="6 11" id="KW-1133">Transmembrane helix</keyword>
<feature type="compositionally biased region" description="Basic and acidic residues" evidence="10">
    <location>
        <begin position="562"/>
        <end position="591"/>
    </location>
</feature>
<feature type="compositionally biased region" description="Basic residues" evidence="10">
    <location>
        <begin position="1002"/>
        <end position="1011"/>
    </location>
</feature>
<dbReference type="CTD" id="20211710"/>
<feature type="compositionally biased region" description="Basic and acidic residues" evidence="10">
    <location>
        <begin position="1012"/>
        <end position="1026"/>
    </location>
</feature>
<evidence type="ECO:0000256" key="4">
    <source>
        <dbReference type="ARBA" id="ARBA00022475"/>
    </source>
</evidence>
<feature type="transmembrane region" description="Helical" evidence="11">
    <location>
        <begin position="1164"/>
        <end position="1186"/>
    </location>
</feature>
<feature type="compositionally biased region" description="Low complexity" evidence="10">
    <location>
        <begin position="796"/>
        <end position="809"/>
    </location>
</feature>
<evidence type="ECO:0008006" key="19">
    <source>
        <dbReference type="Google" id="ProtNLM"/>
    </source>
</evidence>
<dbReference type="GO" id="GO:0008381">
    <property type="term" value="F:mechanosensitive monoatomic ion channel activity"/>
    <property type="evidence" value="ECO:0000318"/>
    <property type="project" value="GO_Central"/>
</dbReference>
<feature type="domain" description="Piezo transmembrane helical unit" evidence="14">
    <location>
        <begin position="839"/>
        <end position="950"/>
    </location>
</feature>
<feature type="domain" description="Piezo non-specific cation channel cap" evidence="12">
    <location>
        <begin position="1368"/>
        <end position="1639"/>
    </location>
</feature>
<feature type="transmembrane region" description="Helical" evidence="11">
    <location>
        <begin position="1120"/>
        <end position="1144"/>
    </location>
</feature>